<dbReference type="InterPro" id="IPR009003">
    <property type="entry name" value="Peptidase_S1_PA"/>
</dbReference>
<organism evidence="6">
    <name type="scientific">Muribaculaceae bacterium Z82</name>
    <dbReference type="NCBI Taxonomy" id="2304548"/>
    <lineage>
        <taxon>Bacteria</taxon>
        <taxon>Pseudomonadati</taxon>
        <taxon>Bacteroidota</taxon>
        <taxon>Bacteroidia</taxon>
        <taxon>Bacteroidales</taxon>
        <taxon>Muribaculaceae</taxon>
    </lineage>
</organism>
<name>A0A7C9NUS4_9BACT</name>
<feature type="chain" id="PRO_5028959729" evidence="4">
    <location>
        <begin position="26"/>
        <end position="436"/>
    </location>
</feature>
<evidence type="ECO:0000256" key="3">
    <source>
        <dbReference type="SAM" id="MobiDB-lite"/>
    </source>
</evidence>
<dbReference type="SUPFAM" id="SSF50494">
    <property type="entry name" value="Trypsin-like serine proteases"/>
    <property type="match status" value="1"/>
</dbReference>
<dbReference type="GO" id="GO:0004252">
    <property type="term" value="F:serine-type endopeptidase activity"/>
    <property type="evidence" value="ECO:0007669"/>
    <property type="project" value="InterPro"/>
</dbReference>
<dbReference type="InterPro" id="IPR051201">
    <property type="entry name" value="Chloro_Bact_Ser_Proteases"/>
</dbReference>
<keyword evidence="4" id="KW-0732">Signal</keyword>
<dbReference type="PRINTS" id="PR00834">
    <property type="entry name" value="PROTEASES2C"/>
</dbReference>
<keyword evidence="1" id="KW-0645">Protease</keyword>
<proteinExistence type="predicted"/>
<evidence type="ECO:0000256" key="1">
    <source>
        <dbReference type="ARBA" id="ARBA00022670"/>
    </source>
</evidence>
<dbReference type="InterPro" id="IPR001478">
    <property type="entry name" value="PDZ"/>
</dbReference>
<dbReference type="Pfam" id="PF13365">
    <property type="entry name" value="Trypsin_2"/>
    <property type="match status" value="1"/>
</dbReference>
<feature type="signal peptide" evidence="4">
    <location>
        <begin position="1"/>
        <end position="25"/>
    </location>
</feature>
<feature type="compositionally biased region" description="Gly residues" evidence="3">
    <location>
        <begin position="411"/>
        <end position="425"/>
    </location>
</feature>
<feature type="compositionally biased region" description="Low complexity" evidence="3">
    <location>
        <begin position="390"/>
        <end position="410"/>
    </location>
</feature>
<reference evidence="6" key="1">
    <citation type="submission" date="2018-08" db="EMBL/GenBank/DDBJ databases">
        <title>Murine metabolic-syndrome-specific gut microbial biobank.</title>
        <authorList>
            <person name="Liu C."/>
        </authorList>
    </citation>
    <scope>NUCLEOTIDE SEQUENCE [LARGE SCALE GENOMIC DNA]</scope>
    <source>
        <strain evidence="6">Z82</strain>
    </source>
</reference>
<keyword evidence="2" id="KW-0378">Hydrolase</keyword>
<comment type="caution">
    <text evidence="6">The sequence shown here is derived from an EMBL/GenBank/DDBJ whole genome shotgun (WGS) entry which is preliminary data.</text>
</comment>
<gene>
    <name evidence="6" type="ORF">D1639_06435</name>
</gene>
<feature type="region of interest" description="Disordered" evidence="3">
    <location>
        <begin position="388"/>
        <end position="436"/>
    </location>
</feature>
<dbReference type="PROSITE" id="PS50106">
    <property type="entry name" value="PDZ"/>
    <property type="match status" value="1"/>
</dbReference>
<dbReference type="InterPro" id="IPR001940">
    <property type="entry name" value="Peptidase_S1C"/>
</dbReference>
<feature type="domain" description="PDZ" evidence="5">
    <location>
        <begin position="282"/>
        <end position="373"/>
    </location>
</feature>
<dbReference type="InterPro" id="IPR036034">
    <property type="entry name" value="PDZ_sf"/>
</dbReference>
<accession>A0A7C9NUS4</accession>
<dbReference type="SUPFAM" id="SSF50156">
    <property type="entry name" value="PDZ domain-like"/>
    <property type="match status" value="1"/>
</dbReference>
<evidence type="ECO:0000259" key="5">
    <source>
        <dbReference type="PROSITE" id="PS50106"/>
    </source>
</evidence>
<dbReference type="PANTHER" id="PTHR43343:SF3">
    <property type="entry name" value="PROTEASE DO-LIKE 8, CHLOROPLASTIC"/>
    <property type="match status" value="1"/>
</dbReference>
<dbReference type="Pfam" id="PF13180">
    <property type="entry name" value="PDZ_2"/>
    <property type="match status" value="1"/>
</dbReference>
<sequence>MGFAGAALACCLGLGAFGIWESTNAQPANATHSDTQSGVTLGATTDKEVVVDGDDITLPEVVADKCLPSVVAIDVYTDASAAYGYGYGYGVSQDYGSNLQKSSLGSGVVLSEDGYIVTNNHVVEGADALKVTIEGQEYDAEIVGTDPSSDLAVIKAKDASGLTPMELGDSDDLIIGEWVMTLGSPFGFEQSVATGIVSATSRSQTMSASTDMFGNATGDTTVYANLIQTDAAINPGNSGGALVNAEGKLIGINTLITSYSGNYSGVGFAIPVNYAVNIAQQIIDGKTPSHAQLGVSLSTVTPEMAQRYGLASESGAYIAAVSPDSAAAEAGIEAGDIVTGFDGKAVESADDLMLDVRGKNPGDAVTLTVVKPDGSTKDVTANLGSDEASQLAAQQQELEQQQQQPQQGQGEQYGYGQGGRGGQGGSILDELFGSNR</sequence>
<dbReference type="SMART" id="SM00228">
    <property type="entry name" value="PDZ"/>
    <property type="match status" value="1"/>
</dbReference>
<dbReference type="AlphaFoldDB" id="A0A7C9NUS4"/>
<dbReference type="GO" id="GO:0006508">
    <property type="term" value="P:proteolysis"/>
    <property type="evidence" value="ECO:0007669"/>
    <property type="project" value="UniProtKB-KW"/>
</dbReference>
<evidence type="ECO:0000256" key="2">
    <source>
        <dbReference type="ARBA" id="ARBA00022801"/>
    </source>
</evidence>
<dbReference type="PANTHER" id="PTHR43343">
    <property type="entry name" value="PEPTIDASE S12"/>
    <property type="match status" value="1"/>
</dbReference>
<dbReference type="Gene3D" id="2.40.10.120">
    <property type="match status" value="1"/>
</dbReference>
<protein>
    <submittedName>
        <fullName evidence="6">PDZ domain-containing protein</fullName>
    </submittedName>
</protein>
<dbReference type="EMBL" id="QWKH01000040">
    <property type="protein sequence ID" value="NBI34672.1"/>
    <property type="molecule type" value="Genomic_DNA"/>
</dbReference>
<evidence type="ECO:0000256" key="4">
    <source>
        <dbReference type="SAM" id="SignalP"/>
    </source>
</evidence>
<dbReference type="Gene3D" id="2.30.42.10">
    <property type="match status" value="1"/>
</dbReference>
<evidence type="ECO:0000313" key="6">
    <source>
        <dbReference type="EMBL" id="NBI34672.1"/>
    </source>
</evidence>